<evidence type="ECO:0000313" key="3">
    <source>
        <dbReference type="Proteomes" id="UP000077266"/>
    </source>
</evidence>
<dbReference type="Gene3D" id="3.80.10.10">
    <property type="entry name" value="Ribonuclease Inhibitor"/>
    <property type="match status" value="1"/>
</dbReference>
<dbReference type="InterPro" id="IPR036047">
    <property type="entry name" value="F-box-like_dom_sf"/>
</dbReference>
<dbReference type="Pfam" id="PF12937">
    <property type="entry name" value="F-box-like"/>
    <property type="match status" value="1"/>
</dbReference>
<dbReference type="Proteomes" id="UP000077266">
    <property type="component" value="Unassembled WGS sequence"/>
</dbReference>
<dbReference type="SUPFAM" id="SSF81383">
    <property type="entry name" value="F-box domain"/>
    <property type="match status" value="1"/>
</dbReference>
<dbReference type="CDD" id="cd09917">
    <property type="entry name" value="F-box_SF"/>
    <property type="match status" value="1"/>
</dbReference>
<dbReference type="SMART" id="SM00256">
    <property type="entry name" value="FBOX"/>
    <property type="match status" value="1"/>
</dbReference>
<evidence type="ECO:0000259" key="1">
    <source>
        <dbReference type="PROSITE" id="PS50181"/>
    </source>
</evidence>
<dbReference type="InterPro" id="IPR032675">
    <property type="entry name" value="LRR_dom_sf"/>
</dbReference>
<dbReference type="InParanoid" id="A0A165D2X3"/>
<proteinExistence type="predicted"/>
<dbReference type="InterPro" id="IPR001810">
    <property type="entry name" value="F-box_dom"/>
</dbReference>
<dbReference type="OrthoDB" id="2269034at2759"/>
<accession>A0A165D2X3</accession>
<dbReference type="EMBL" id="KV426260">
    <property type="protein sequence ID" value="KZV83665.1"/>
    <property type="molecule type" value="Genomic_DNA"/>
</dbReference>
<feature type="domain" description="F-box" evidence="1">
    <location>
        <begin position="64"/>
        <end position="111"/>
    </location>
</feature>
<sequence>MTSARFRLPDDLAHRLEQHLDEIFRLGVQQHDFASRDEQEAFLSAIYLHSGNKLADIAHGLNNRRPYRRIPSELWCMIWSHLPCFDVLHVARTCHSWRRIALSSNRLWAAFELNINFPTPDCDCGRLLDCRVGFNGPHKGPLDDRASLIRKLGYMALFHDRSGTLPLELYITVEYELPDSMVAPEVADMLRRWAPRLTLLRCNFGSEDALESIFDEVRHFPALHTYRLDWCDYNASNLEASDLLPRNAPHLRTLHICSDSDAVFWDPMCDSFPHVTTLAISIPNAMDDLENIIGDFPGLTKMFLNFAHGPDNDQSARYEPAAARLQRVSDLTFRYEEYWERSILDIAIHLNAVHTLSLDNAVDLSFILMGERKLTVAATDTSGRTRRVSISHGAEFAPEIAIGVWNILGDRTVSTATVSWSLVHQLLGAAPVAWTSNTERIVFQLPSSLTPCLLDGEAATLPTLAKLAFLSFDAKEDAIIVASDVSTVVRALLPPGRRLRKLKLNRVRVLNGASVLHALAEKVVFSRDFAAS</sequence>
<dbReference type="Gene3D" id="1.20.1280.50">
    <property type="match status" value="1"/>
</dbReference>
<keyword evidence="3" id="KW-1185">Reference proteome</keyword>
<gene>
    <name evidence="2" type="ORF">EXIGLDRAFT_842793</name>
</gene>
<organism evidence="2 3">
    <name type="scientific">Exidia glandulosa HHB12029</name>
    <dbReference type="NCBI Taxonomy" id="1314781"/>
    <lineage>
        <taxon>Eukaryota</taxon>
        <taxon>Fungi</taxon>
        <taxon>Dikarya</taxon>
        <taxon>Basidiomycota</taxon>
        <taxon>Agaricomycotina</taxon>
        <taxon>Agaricomycetes</taxon>
        <taxon>Auriculariales</taxon>
        <taxon>Exidiaceae</taxon>
        <taxon>Exidia</taxon>
    </lineage>
</organism>
<reference evidence="2 3" key="1">
    <citation type="journal article" date="2016" name="Mol. Biol. Evol.">
        <title>Comparative Genomics of Early-Diverging Mushroom-Forming Fungi Provides Insights into the Origins of Lignocellulose Decay Capabilities.</title>
        <authorList>
            <person name="Nagy L.G."/>
            <person name="Riley R."/>
            <person name="Tritt A."/>
            <person name="Adam C."/>
            <person name="Daum C."/>
            <person name="Floudas D."/>
            <person name="Sun H."/>
            <person name="Yadav J.S."/>
            <person name="Pangilinan J."/>
            <person name="Larsson K.H."/>
            <person name="Matsuura K."/>
            <person name="Barry K."/>
            <person name="Labutti K."/>
            <person name="Kuo R."/>
            <person name="Ohm R.A."/>
            <person name="Bhattacharya S.S."/>
            <person name="Shirouzu T."/>
            <person name="Yoshinaga Y."/>
            <person name="Martin F.M."/>
            <person name="Grigoriev I.V."/>
            <person name="Hibbett D.S."/>
        </authorList>
    </citation>
    <scope>NUCLEOTIDE SEQUENCE [LARGE SCALE GENOMIC DNA]</scope>
    <source>
        <strain evidence="2 3">HHB12029</strain>
    </source>
</reference>
<evidence type="ECO:0000313" key="2">
    <source>
        <dbReference type="EMBL" id="KZV83665.1"/>
    </source>
</evidence>
<dbReference type="AlphaFoldDB" id="A0A165D2X3"/>
<dbReference type="PROSITE" id="PS50181">
    <property type="entry name" value="FBOX"/>
    <property type="match status" value="1"/>
</dbReference>
<name>A0A165D2X3_EXIGL</name>
<protein>
    <recommendedName>
        <fullName evidence="1">F-box domain-containing protein</fullName>
    </recommendedName>
</protein>